<reference evidence="7 8" key="1">
    <citation type="journal article" date="2010" name="Stand. Genomic Sci.">
        <title>Complete genome sequence of Denitrovibrio acetiphilus type strain (N2460).</title>
        <authorList>
            <person name="Kiss H."/>
            <person name="Lang E."/>
            <person name="Lapidus A."/>
            <person name="Copeland A."/>
            <person name="Nolan M."/>
            <person name="Glavina Del Rio T."/>
            <person name="Chen F."/>
            <person name="Lucas S."/>
            <person name="Tice H."/>
            <person name="Cheng J.F."/>
            <person name="Han C."/>
            <person name="Goodwin L."/>
            <person name="Pitluck S."/>
            <person name="Liolios K."/>
            <person name="Pati A."/>
            <person name="Ivanova N."/>
            <person name="Mavromatis K."/>
            <person name="Chen A."/>
            <person name="Palaniappan K."/>
            <person name="Land M."/>
            <person name="Hauser L."/>
            <person name="Chang Y.J."/>
            <person name="Jeffries C.D."/>
            <person name="Detter J.C."/>
            <person name="Brettin T."/>
            <person name="Spring S."/>
            <person name="Rohde M."/>
            <person name="Goker M."/>
            <person name="Woyke T."/>
            <person name="Bristow J."/>
            <person name="Eisen J.A."/>
            <person name="Markowitz V."/>
            <person name="Hugenholtz P."/>
            <person name="Kyrpides N.C."/>
            <person name="Klenk H.P."/>
        </authorList>
    </citation>
    <scope>NUCLEOTIDE SEQUENCE [LARGE SCALE GENOMIC DNA]</scope>
    <source>
        <strain evidence="8">DSM 12809 / NBRC 114555 / N2460</strain>
    </source>
</reference>
<evidence type="ECO:0000256" key="5">
    <source>
        <dbReference type="HAMAP-Rule" id="MF_00871"/>
    </source>
</evidence>
<evidence type="ECO:0000256" key="2">
    <source>
        <dbReference type="ARBA" id="ARBA00022730"/>
    </source>
</evidence>
<dbReference type="eggNOG" id="COG1188">
    <property type="taxonomic scope" value="Bacteria"/>
</dbReference>
<dbReference type="OrthoDB" id="9797176at2"/>
<dbReference type="SUPFAM" id="SSF55174">
    <property type="entry name" value="Alpha-L RNA-binding motif"/>
    <property type="match status" value="1"/>
</dbReference>
<protein>
    <recommendedName>
        <fullName evidence="5">RQC P-site tRNA stabilizing factor</fullName>
        <shortName evidence="5">RqcP</shortName>
    </recommendedName>
    <alternativeName>
        <fullName evidence="5">Ribosome-associated protein quality control protein P</fullName>
    </alternativeName>
</protein>
<dbReference type="GO" id="GO:0000049">
    <property type="term" value="F:tRNA binding"/>
    <property type="evidence" value="ECO:0007669"/>
    <property type="project" value="UniProtKB-UniRule"/>
</dbReference>
<sequence>MRIDKLLKVLMLIKRRTVANEMADEGFVLLNGRSAKPSTKVKAGDLIELDMWNYYKKLEIVEIPLKGSVPKKDVDKYVNVLEYRTKE</sequence>
<dbReference type="Proteomes" id="UP000002012">
    <property type="component" value="Chromosome"/>
</dbReference>
<proteinExistence type="inferred from homology"/>
<dbReference type="PIRSF" id="PIRSF038881">
    <property type="entry name" value="RNAbp_HP1423"/>
    <property type="match status" value="1"/>
</dbReference>
<gene>
    <name evidence="5" type="primary">rqcP</name>
    <name evidence="7" type="ordered locus">Dacet_0255</name>
</gene>
<dbReference type="GO" id="GO:0043023">
    <property type="term" value="F:ribosomal large subunit binding"/>
    <property type="evidence" value="ECO:0007669"/>
    <property type="project" value="UniProtKB-UniRule"/>
</dbReference>
<dbReference type="CDD" id="cd00165">
    <property type="entry name" value="S4"/>
    <property type="match status" value="1"/>
</dbReference>
<evidence type="ECO:0000313" key="7">
    <source>
        <dbReference type="EMBL" id="ADD67057.1"/>
    </source>
</evidence>
<dbReference type="InterPro" id="IPR002942">
    <property type="entry name" value="S4_RNA-bd"/>
</dbReference>
<dbReference type="GO" id="GO:0019843">
    <property type="term" value="F:rRNA binding"/>
    <property type="evidence" value="ECO:0007669"/>
    <property type="project" value="UniProtKB-UniRule"/>
</dbReference>
<dbReference type="KEGG" id="dap:Dacet_0255"/>
<comment type="subunit">
    <text evidence="5">Associates with stalled 50S ribosomal subunits. Binds to RqcH, 23S rRNA and the P-site tRNA. Does not require RqcH for association with 50S subunits.</text>
</comment>
<keyword evidence="1 5" id="KW-0820">tRNA-binding</keyword>
<comment type="function">
    <text evidence="5">Key component of the ribosome quality control system (RQC), a ribosome-associated complex that mediates the extraction of incompletely synthesized nascent chains from stalled ribosomes and their subsequent degradation. RqcH recruits Ala-charged tRNA, and with RqcP directs the elongation of stalled nascent chains on 50S ribosomal subunits, leading to non-templated C-terminal alanine extensions (Ala tail). The Ala tail promotes nascent chain degradation. RqcP is associated with the translocation-like movement of the peptidyl-tRNA from the A-site into the P-site.</text>
</comment>
<name>D4H2J6_DENA2</name>
<evidence type="ECO:0000259" key="6">
    <source>
        <dbReference type="SMART" id="SM00363"/>
    </source>
</evidence>
<dbReference type="GO" id="GO:0072344">
    <property type="term" value="P:rescue of stalled ribosome"/>
    <property type="evidence" value="ECO:0007669"/>
    <property type="project" value="UniProtKB-UniRule"/>
</dbReference>
<evidence type="ECO:0000313" key="8">
    <source>
        <dbReference type="Proteomes" id="UP000002012"/>
    </source>
</evidence>
<dbReference type="HOGENOM" id="CLU_101003_4_2_0"/>
<dbReference type="Pfam" id="PF01479">
    <property type="entry name" value="S4"/>
    <property type="match status" value="1"/>
</dbReference>
<keyword evidence="4 5" id="KW-0648">Protein biosynthesis</keyword>
<dbReference type="InterPro" id="IPR036986">
    <property type="entry name" value="S4_RNA-bd_sf"/>
</dbReference>
<dbReference type="Gene3D" id="3.10.290.10">
    <property type="entry name" value="RNA-binding S4 domain"/>
    <property type="match status" value="1"/>
</dbReference>
<keyword evidence="8" id="KW-1185">Reference proteome</keyword>
<organism evidence="7 8">
    <name type="scientific">Denitrovibrio acetiphilus (strain DSM 12809 / NBRC 114555 / N2460)</name>
    <dbReference type="NCBI Taxonomy" id="522772"/>
    <lineage>
        <taxon>Bacteria</taxon>
        <taxon>Pseudomonadati</taxon>
        <taxon>Deferribacterota</taxon>
        <taxon>Deferribacteres</taxon>
        <taxon>Deferribacterales</taxon>
        <taxon>Geovibrionaceae</taxon>
        <taxon>Denitrovibrio</taxon>
    </lineage>
</organism>
<evidence type="ECO:0000256" key="4">
    <source>
        <dbReference type="ARBA" id="ARBA00022917"/>
    </source>
</evidence>
<dbReference type="STRING" id="522772.Dacet_0255"/>
<accession>D4H2J6</accession>
<dbReference type="InterPro" id="IPR025490">
    <property type="entry name" value="RqcP"/>
</dbReference>
<dbReference type="SMART" id="SM00363">
    <property type="entry name" value="S4"/>
    <property type="match status" value="1"/>
</dbReference>
<dbReference type="PROSITE" id="PS50889">
    <property type="entry name" value="S4"/>
    <property type="match status" value="1"/>
</dbReference>
<evidence type="ECO:0000256" key="3">
    <source>
        <dbReference type="ARBA" id="ARBA00022884"/>
    </source>
</evidence>
<keyword evidence="2 5" id="KW-0699">rRNA-binding</keyword>
<dbReference type="HAMAP" id="MF_00871">
    <property type="entry name" value="RqcP"/>
    <property type="match status" value="1"/>
</dbReference>
<dbReference type="EMBL" id="CP001968">
    <property type="protein sequence ID" value="ADD67057.1"/>
    <property type="molecule type" value="Genomic_DNA"/>
</dbReference>
<comment type="similarity">
    <text evidence="5">Belongs to the RqcP family.</text>
</comment>
<feature type="domain" description="RNA-binding S4" evidence="6">
    <location>
        <begin position="1"/>
        <end position="66"/>
    </location>
</feature>
<dbReference type="AlphaFoldDB" id="D4H2J6"/>
<keyword evidence="3 5" id="KW-0694">RNA-binding</keyword>
<dbReference type="PaxDb" id="522772-Dacet_0255"/>
<dbReference type="RefSeq" id="WP_013009602.1">
    <property type="nucleotide sequence ID" value="NC_013943.1"/>
</dbReference>
<evidence type="ECO:0000256" key="1">
    <source>
        <dbReference type="ARBA" id="ARBA00022555"/>
    </source>
</evidence>
<dbReference type="InParanoid" id="D4H2J6"/>